<dbReference type="SUPFAM" id="SSF55424">
    <property type="entry name" value="FAD/NAD-linked reductases, dimerisation (C-terminal) domain"/>
    <property type="match status" value="1"/>
</dbReference>
<accession>A0ABQ3V9X6</accession>
<dbReference type="Proteomes" id="UP000635565">
    <property type="component" value="Unassembled WGS sequence"/>
</dbReference>
<sequence>MSVNVDVLITGIPSIVFTTPPLARVGLTEEEGHAQGRHFTIKHEDTSTWYTSRRMKSGLFNSLQREKKETQGQNRLGIEDAHLACDIGHA</sequence>
<dbReference type="InterPro" id="IPR016156">
    <property type="entry name" value="FAD/NAD-linked_Rdtase_dimer_sf"/>
</dbReference>
<evidence type="ECO:0000313" key="2">
    <source>
        <dbReference type="Proteomes" id="UP000635565"/>
    </source>
</evidence>
<name>A0ABQ3V9X6_9CHLR</name>
<dbReference type="Gene3D" id="3.30.390.30">
    <property type="match status" value="1"/>
</dbReference>
<organism evidence="1 2">
    <name type="scientific">Dictyobacter formicarum</name>
    <dbReference type="NCBI Taxonomy" id="2778368"/>
    <lineage>
        <taxon>Bacteria</taxon>
        <taxon>Bacillati</taxon>
        <taxon>Chloroflexota</taxon>
        <taxon>Ktedonobacteria</taxon>
        <taxon>Ktedonobacterales</taxon>
        <taxon>Dictyobacteraceae</taxon>
        <taxon>Dictyobacter</taxon>
    </lineage>
</organism>
<dbReference type="EMBL" id="BNJJ01000002">
    <property type="protein sequence ID" value="GHO82687.1"/>
    <property type="molecule type" value="Genomic_DNA"/>
</dbReference>
<gene>
    <name evidence="1" type="ORF">KSZ_06930</name>
</gene>
<reference evidence="1 2" key="1">
    <citation type="journal article" date="2021" name="Int. J. Syst. Evol. Microbiol.">
        <title>Reticulibacter mediterranei gen. nov., sp. nov., within the new family Reticulibacteraceae fam. nov., and Ktedonospora formicarum gen. nov., sp. nov., Ktedonobacter robiniae sp. nov., Dictyobacter formicarum sp. nov. and Dictyobacter arantiisoli sp. nov., belonging to the class Ktedonobacteria.</title>
        <authorList>
            <person name="Yabe S."/>
            <person name="Zheng Y."/>
            <person name="Wang C.M."/>
            <person name="Sakai Y."/>
            <person name="Abe K."/>
            <person name="Yokota A."/>
            <person name="Donadio S."/>
            <person name="Cavaletti L."/>
            <person name="Monciardini P."/>
        </authorList>
    </citation>
    <scope>NUCLEOTIDE SEQUENCE [LARGE SCALE GENOMIC DNA]</scope>
    <source>
        <strain evidence="1 2">SOSP1-9</strain>
    </source>
</reference>
<evidence type="ECO:0000313" key="1">
    <source>
        <dbReference type="EMBL" id="GHO82687.1"/>
    </source>
</evidence>
<comment type="caution">
    <text evidence="1">The sequence shown here is derived from an EMBL/GenBank/DDBJ whole genome shotgun (WGS) entry which is preliminary data.</text>
</comment>
<keyword evidence="2" id="KW-1185">Reference proteome</keyword>
<protein>
    <submittedName>
        <fullName evidence="1">Uncharacterized protein</fullName>
    </submittedName>
</protein>
<proteinExistence type="predicted"/>